<dbReference type="InterPro" id="IPR010730">
    <property type="entry name" value="HET"/>
</dbReference>
<evidence type="ECO:0000313" key="4">
    <source>
        <dbReference type="Proteomes" id="UP000326757"/>
    </source>
</evidence>
<name>A0A5N6JZU4_MONLA</name>
<sequence>MKGKRAQDKMSSAKSNRSRKSSSISRKLLAAGFCIALLPYADAHTYHRNRAAWKPNWDPNRPVRKGPPLKRDGGKPLVVSNMCPETIWPGIGTQAGTGTGVGGFALKSGESKSMTVSADWQGRVWGRTNCSFAVGGNGASNANGNDGSGAACTTGDCGGLLDCAITGETPVTLAEFDLAGNGGSQTFYDISLVDGYNIPMGIVYIPGDDPDLQAIPPNLVNAACIASTGYLAAIASTGTNGNSSNATYPIPLEDTVDNTAAMSWCPWDLQKTPPDKPGDGVYPYPDDNIQRPTFDPCLSACSKTNAPSDCCTGSYDEPSKCPRNDFANAANTICPDAYGYAFDDQTSTFIIPTGGGWEIVFCPKGRSTNILKVLGDQMRKIASTGKVSKDITDMAINETYINEMAIKNGGGEGVSEKAKLGSWVESDRQKWKHHSTYDDVVAAAQAGCELCKLLLSFMDRRVERPPWNELTYKEALLEDEKHGTSTGLMVSLSSLRNGGDQDVLDQLLFGFGSHGDVPLVLSLQTSRDGIKFVEGSQIGHFTLDPNLGSETNCKIARDWLKACGETHYECPSIEGKHLPSRVIHVGTDDRDPYIFLTDGMKGKYIALSHCWGGWISIALTTKTIEVFTDRIPMADLPATFRDAVLITRKLGLEYLWIDCLCIMQDSSEDWEVESKHMGDVYHDATLTIAASTASKSTDGILHTFTDYELSGISISLKLSKDGNPKDHVDLVLPNTRREDLGDLLRDKPLATRGWTLQEEVLSPRTLFYGHQQIYWQCLHDYEAADGLRPWQMANKRAFRYEEMKGRIHIAQGIQNPRLMKSNHINKRRNQPQEFHAARTCEKIIGEYHRQMVVDYCSRNLTRTSDKFVAFSGIVILVRNVLRANGFPNAMYVAGIWSSHFRQGLIWYYADDARPSIERAPSWSWATTNGKIAFHKTAFISDFASTALDPVLVSHDVQPAGRNPFGEIKNASIVIAGSTMVMRGVDNIISHNRSKPSGYIHWDVRIDGTGRRKTALFTIRLGDSSMFLFNPHPRKADLADGSGPIESNMEANKIFKANNVRYKVLFVATQGRQAHGLVLRLVPGHDSDRNRNGTTNAEVRARNIDADEKEANNQADDDTPIETYRRVGYVWFSEKHANGNSHYDAYKWAEYDGWKKETFELM</sequence>
<protein>
    <recommendedName>
        <fullName evidence="2">Heterokaryon incompatibility domain-containing protein</fullName>
    </recommendedName>
</protein>
<dbReference type="SUPFAM" id="SSF49870">
    <property type="entry name" value="Osmotin, thaumatin-like protein"/>
    <property type="match status" value="1"/>
</dbReference>
<dbReference type="PROSITE" id="PS51367">
    <property type="entry name" value="THAUMATIN_2"/>
    <property type="match status" value="1"/>
</dbReference>
<feature type="domain" description="Heterokaryon incompatibility" evidence="2">
    <location>
        <begin position="604"/>
        <end position="758"/>
    </location>
</feature>
<dbReference type="Pfam" id="PF00314">
    <property type="entry name" value="Thaumatin"/>
    <property type="match status" value="1"/>
</dbReference>
<dbReference type="SMART" id="SM00205">
    <property type="entry name" value="THN"/>
    <property type="match status" value="1"/>
</dbReference>
<dbReference type="Proteomes" id="UP000326757">
    <property type="component" value="Unassembled WGS sequence"/>
</dbReference>
<dbReference type="AlphaFoldDB" id="A0A5N6JZU4"/>
<feature type="region of interest" description="Disordered" evidence="1">
    <location>
        <begin position="1083"/>
        <end position="1118"/>
    </location>
</feature>
<keyword evidence="4" id="KW-1185">Reference proteome</keyword>
<feature type="region of interest" description="Disordered" evidence="1">
    <location>
        <begin position="54"/>
        <end position="76"/>
    </location>
</feature>
<dbReference type="OrthoDB" id="430315at2759"/>
<evidence type="ECO:0000256" key="1">
    <source>
        <dbReference type="SAM" id="MobiDB-lite"/>
    </source>
</evidence>
<dbReference type="Pfam" id="PF06985">
    <property type="entry name" value="HET"/>
    <property type="match status" value="1"/>
</dbReference>
<comment type="caution">
    <text evidence="3">The sequence shown here is derived from an EMBL/GenBank/DDBJ whole genome shotgun (WGS) entry which is preliminary data.</text>
</comment>
<dbReference type="EMBL" id="VIGI01000010">
    <property type="protein sequence ID" value="KAB8294917.1"/>
    <property type="molecule type" value="Genomic_DNA"/>
</dbReference>
<dbReference type="PANTHER" id="PTHR33112">
    <property type="entry name" value="DOMAIN PROTEIN, PUTATIVE-RELATED"/>
    <property type="match status" value="1"/>
</dbReference>
<dbReference type="InterPro" id="IPR001938">
    <property type="entry name" value="Thaumatin"/>
</dbReference>
<proteinExistence type="predicted"/>
<organism evidence="3 4">
    <name type="scientific">Monilinia laxa</name>
    <name type="common">Brown rot fungus</name>
    <name type="synonym">Sclerotinia laxa</name>
    <dbReference type="NCBI Taxonomy" id="61186"/>
    <lineage>
        <taxon>Eukaryota</taxon>
        <taxon>Fungi</taxon>
        <taxon>Dikarya</taxon>
        <taxon>Ascomycota</taxon>
        <taxon>Pezizomycotina</taxon>
        <taxon>Leotiomycetes</taxon>
        <taxon>Helotiales</taxon>
        <taxon>Sclerotiniaceae</taxon>
        <taxon>Monilinia</taxon>
    </lineage>
</organism>
<accession>A0A5N6JZU4</accession>
<evidence type="ECO:0000313" key="3">
    <source>
        <dbReference type="EMBL" id="KAB8294917.1"/>
    </source>
</evidence>
<dbReference type="Gene3D" id="2.60.110.10">
    <property type="entry name" value="Thaumatin"/>
    <property type="match status" value="1"/>
</dbReference>
<feature type="region of interest" description="Disordered" evidence="1">
    <location>
        <begin position="1"/>
        <end position="21"/>
    </location>
</feature>
<dbReference type="PANTHER" id="PTHR33112:SF16">
    <property type="entry name" value="HETEROKARYON INCOMPATIBILITY DOMAIN-CONTAINING PROTEIN"/>
    <property type="match status" value="1"/>
</dbReference>
<dbReference type="InterPro" id="IPR037176">
    <property type="entry name" value="Osmotin/thaumatin-like_sf"/>
</dbReference>
<evidence type="ECO:0000259" key="2">
    <source>
        <dbReference type="Pfam" id="PF06985"/>
    </source>
</evidence>
<reference evidence="3 4" key="1">
    <citation type="submission" date="2019-06" db="EMBL/GenBank/DDBJ databases">
        <title>Genome Sequence of the Brown Rot Fungal Pathogen Monilinia laxa.</title>
        <authorList>
            <person name="De Miccolis Angelini R.M."/>
            <person name="Landi L."/>
            <person name="Abate D."/>
            <person name="Pollastro S."/>
            <person name="Romanazzi G."/>
            <person name="Faretra F."/>
        </authorList>
    </citation>
    <scope>NUCLEOTIDE SEQUENCE [LARGE SCALE GENOMIC DNA]</scope>
    <source>
        <strain evidence="3 4">Mlax316</strain>
    </source>
</reference>
<gene>
    <name evidence="3" type="ORF">EYC80_006874</name>
</gene>
<feature type="compositionally biased region" description="Basic and acidic residues" evidence="1">
    <location>
        <begin position="1098"/>
        <end position="1110"/>
    </location>
</feature>